<evidence type="ECO:0000313" key="1">
    <source>
        <dbReference type="EMBL" id="SOQ36318.1"/>
    </source>
</evidence>
<protein>
    <submittedName>
        <fullName evidence="1">SFRICE_038316</fullName>
    </submittedName>
</protein>
<name>A0A2H1V662_SPOFR</name>
<dbReference type="EMBL" id="ODYU01000884">
    <property type="protein sequence ID" value="SOQ36318.1"/>
    <property type="molecule type" value="Genomic_DNA"/>
</dbReference>
<gene>
    <name evidence="1" type="ORF">SFRICE_038316</name>
</gene>
<organism evidence="1">
    <name type="scientific">Spodoptera frugiperda</name>
    <name type="common">Fall armyworm</name>
    <dbReference type="NCBI Taxonomy" id="7108"/>
    <lineage>
        <taxon>Eukaryota</taxon>
        <taxon>Metazoa</taxon>
        <taxon>Ecdysozoa</taxon>
        <taxon>Arthropoda</taxon>
        <taxon>Hexapoda</taxon>
        <taxon>Insecta</taxon>
        <taxon>Pterygota</taxon>
        <taxon>Neoptera</taxon>
        <taxon>Endopterygota</taxon>
        <taxon>Lepidoptera</taxon>
        <taxon>Glossata</taxon>
        <taxon>Ditrysia</taxon>
        <taxon>Noctuoidea</taxon>
        <taxon>Noctuidae</taxon>
        <taxon>Amphipyrinae</taxon>
        <taxon>Spodoptera</taxon>
    </lineage>
</organism>
<sequence>MAEIQNSRLENLTSPALGEAGGSVRLLLTKKHPVPIPAFRAGAPSKRGISTIENTGIMEPGLENLGSQSCGK</sequence>
<dbReference type="AlphaFoldDB" id="A0A2H1V662"/>
<reference evidence="1" key="1">
    <citation type="submission" date="2016-07" db="EMBL/GenBank/DDBJ databases">
        <authorList>
            <person name="Bretaudeau A."/>
        </authorList>
    </citation>
    <scope>NUCLEOTIDE SEQUENCE</scope>
    <source>
        <strain evidence="1">Rice</strain>
        <tissue evidence="1">Whole body</tissue>
    </source>
</reference>
<accession>A0A2H1V662</accession>
<proteinExistence type="predicted"/>